<sequence length="161" mass="17691">MIFHASIPAHDPKHVAHVLAELWDGFAAPFSPFPDAWMAVAGDDRGSIIEVYPSDQVITPGGGHEESVSYGATHAQRPQYSAFHMAIATPRSSDEVVGIGEREGWRAVRCTRGNNFFHVIEFWIENSTMLEFLTPDMQAEYLAFATPENFKAMAAAAAVPQ</sequence>
<dbReference type="KEGG" id="buo:BRPE64_BCDS06150"/>
<dbReference type="STRING" id="758793.BRPE64_BCDS06150"/>
<name>R4X056_9BURK</name>
<proteinExistence type="predicted"/>
<evidence type="ECO:0000313" key="1">
    <source>
        <dbReference type="EMBL" id="BAN25276.1"/>
    </source>
</evidence>
<dbReference type="AlphaFoldDB" id="R4X056"/>
<organism evidence="1 2">
    <name type="scientific">Caballeronia insecticola</name>
    <dbReference type="NCBI Taxonomy" id="758793"/>
    <lineage>
        <taxon>Bacteria</taxon>
        <taxon>Pseudomonadati</taxon>
        <taxon>Pseudomonadota</taxon>
        <taxon>Betaproteobacteria</taxon>
        <taxon>Burkholderiales</taxon>
        <taxon>Burkholderiaceae</taxon>
        <taxon>Caballeronia</taxon>
    </lineage>
</organism>
<accession>R4X056</accession>
<dbReference type="OrthoDB" id="512901at2"/>
<dbReference type="HOGENOM" id="CLU_114050_0_0_4"/>
<dbReference type="EMBL" id="AP013059">
    <property type="protein sequence ID" value="BAN25276.1"/>
    <property type="molecule type" value="Genomic_DNA"/>
</dbReference>
<dbReference type="PATRIC" id="fig|758793.3.peg.3521"/>
<gene>
    <name evidence="1" type="ORF">BRPE64_BCDS06150</name>
</gene>
<evidence type="ECO:0000313" key="2">
    <source>
        <dbReference type="Proteomes" id="UP000013966"/>
    </source>
</evidence>
<keyword evidence="2" id="KW-1185">Reference proteome</keyword>
<dbReference type="Proteomes" id="UP000013966">
    <property type="component" value="Chromosome 2"/>
</dbReference>
<reference evidence="1 2" key="1">
    <citation type="journal article" date="2013" name="Genome Announc.">
        <title>Complete Genome Sequence of Burkholderia sp. Strain RPE64, Bacterial Symbiont of the Bean Bug Riptortus pedestris.</title>
        <authorList>
            <person name="Shibata T.F."/>
            <person name="Maeda T."/>
            <person name="Nikoh N."/>
            <person name="Yamaguchi K."/>
            <person name="Oshima K."/>
            <person name="Hattori M."/>
            <person name="Nishiyama T."/>
            <person name="Hasebe M."/>
            <person name="Fukatsu T."/>
            <person name="Kikuchi Y."/>
            <person name="Shigenobu S."/>
        </authorList>
    </citation>
    <scope>NUCLEOTIDE SEQUENCE [LARGE SCALE GENOMIC DNA]</scope>
</reference>
<reference evidence="1 2" key="2">
    <citation type="journal article" date="2018" name="Int. J. Syst. Evol. Microbiol.">
        <title>Burkholderia insecticola sp. nov., a gut symbiotic bacterium of the bean bug Riptortus pedestris.</title>
        <authorList>
            <person name="Takeshita K."/>
            <person name="Tamaki H."/>
            <person name="Ohbayashi T."/>
            <person name="Meng X.-Y."/>
            <person name="Sone T."/>
            <person name="Mitani Y."/>
            <person name="Peeters C."/>
            <person name="Kikuchi Y."/>
            <person name="Vandamme P."/>
        </authorList>
    </citation>
    <scope>NUCLEOTIDE SEQUENCE [LARGE SCALE GENOMIC DNA]</scope>
    <source>
        <strain evidence="1">RPE64</strain>
    </source>
</reference>
<protein>
    <submittedName>
        <fullName evidence="1">Uncharacterized protein</fullName>
    </submittedName>
</protein>